<accession>A0A348APS0</accession>
<evidence type="ECO:0000313" key="4">
    <source>
        <dbReference type="EMBL" id="BBB93068.1"/>
    </source>
</evidence>
<dbReference type="InterPro" id="IPR050197">
    <property type="entry name" value="Aldolase_class_II_sugar_metab"/>
</dbReference>
<dbReference type="PANTHER" id="PTHR22789:SF0">
    <property type="entry name" value="3-OXO-TETRONATE 4-PHOSPHATE DECARBOXYLASE-RELATED"/>
    <property type="match status" value="1"/>
</dbReference>
<reference evidence="4 5" key="1">
    <citation type="journal article" date="2018" name="Int. J. Syst. Evol. Microbiol.">
        <title>Methylomusa anaerophila gen. nov., sp. nov., an anaerobic methanol-utilizing bacterium isolated from a microbial fuel cell.</title>
        <authorList>
            <person name="Amano N."/>
            <person name="Yamamuro A."/>
            <person name="Miyahara M."/>
            <person name="Kouzuma A."/>
            <person name="Abe T."/>
            <person name="Watanabe K."/>
        </authorList>
    </citation>
    <scope>NUCLEOTIDE SEQUENCE [LARGE SCALE GENOMIC DNA]</scope>
    <source>
        <strain evidence="4 5">MMFC1</strain>
    </source>
</reference>
<dbReference type="InterPro" id="IPR036409">
    <property type="entry name" value="Aldolase_II/adducin_N_sf"/>
</dbReference>
<name>A0A348APS0_9FIRM</name>
<dbReference type="GO" id="GO:0008738">
    <property type="term" value="F:L-fuculose-phosphate aldolase activity"/>
    <property type="evidence" value="ECO:0007669"/>
    <property type="project" value="UniProtKB-EC"/>
</dbReference>
<evidence type="ECO:0000259" key="3">
    <source>
        <dbReference type="SMART" id="SM01007"/>
    </source>
</evidence>
<proteinExistence type="predicted"/>
<keyword evidence="5" id="KW-1185">Reference proteome</keyword>
<evidence type="ECO:0000256" key="1">
    <source>
        <dbReference type="ARBA" id="ARBA00022723"/>
    </source>
</evidence>
<dbReference type="GO" id="GO:0005829">
    <property type="term" value="C:cytosol"/>
    <property type="evidence" value="ECO:0007669"/>
    <property type="project" value="TreeGrafter"/>
</dbReference>
<dbReference type="Gene3D" id="3.40.225.10">
    <property type="entry name" value="Class II aldolase/adducin N-terminal domain"/>
    <property type="match status" value="1"/>
</dbReference>
<dbReference type="RefSeq" id="WP_126310763.1">
    <property type="nucleotide sequence ID" value="NZ_AP018449.1"/>
</dbReference>
<dbReference type="EMBL" id="AP018449">
    <property type="protein sequence ID" value="BBB93068.1"/>
    <property type="molecule type" value="Genomic_DNA"/>
</dbReference>
<keyword evidence="1" id="KW-0479">Metal-binding</keyword>
<evidence type="ECO:0000313" key="5">
    <source>
        <dbReference type="Proteomes" id="UP000276437"/>
    </source>
</evidence>
<keyword evidence="2 4" id="KW-0456">Lyase</keyword>
<dbReference type="KEGG" id="mana:MAMMFC1_03777"/>
<dbReference type="SMART" id="SM01007">
    <property type="entry name" value="Aldolase_II"/>
    <property type="match status" value="1"/>
</dbReference>
<dbReference type="GO" id="GO:0046872">
    <property type="term" value="F:metal ion binding"/>
    <property type="evidence" value="ECO:0007669"/>
    <property type="project" value="UniProtKB-KW"/>
</dbReference>
<dbReference type="AlphaFoldDB" id="A0A348APS0"/>
<gene>
    <name evidence="4" type="primary">fucA</name>
    <name evidence="4" type="ORF">MAMMFC1_03777</name>
</gene>
<feature type="domain" description="Class II aldolase/adducin N-terminal" evidence="3">
    <location>
        <begin position="17"/>
        <end position="194"/>
    </location>
</feature>
<dbReference type="GO" id="GO:0019323">
    <property type="term" value="P:pentose catabolic process"/>
    <property type="evidence" value="ECO:0007669"/>
    <property type="project" value="TreeGrafter"/>
</dbReference>
<dbReference type="InterPro" id="IPR001303">
    <property type="entry name" value="Aldolase_II/adducin_N"/>
</dbReference>
<dbReference type="Proteomes" id="UP000276437">
    <property type="component" value="Chromosome"/>
</dbReference>
<organism evidence="4 5">
    <name type="scientific">Methylomusa anaerophila</name>
    <dbReference type="NCBI Taxonomy" id="1930071"/>
    <lineage>
        <taxon>Bacteria</taxon>
        <taxon>Bacillati</taxon>
        <taxon>Bacillota</taxon>
        <taxon>Negativicutes</taxon>
        <taxon>Selenomonadales</taxon>
        <taxon>Sporomusaceae</taxon>
        <taxon>Methylomusa</taxon>
    </lineage>
</organism>
<dbReference type="PANTHER" id="PTHR22789">
    <property type="entry name" value="FUCULOSE PHOSPHATE ALDOLASE"/>
    <property type="match status" value="1"/>
</dbReference>
<sequence>MKQVIQDSLDSVEYAQKEVLAIGCMLLDKGLVSGTWGNVSTRIPDADCIAVTPSGKPYHELKFENIVIVDKTGNVIRGDFKPTSELSLHLTIYKARPDIKAIVHTHSVFASACAVAHRSIPPIIEDLVQLAGGSIDVAPYALPGTAELALNAVNTLGNKQAVLLANHGVVGCGRSLPEAFIACELVEKAAQIYIHANILGGAKTLSPADVKVMHDLYLNSYQKHP</sequence>
<evidence type="ECO:0000256" key="2">
    <source>
        <dbReference type="ARBA" id="ARBA00023239"/>
    </source>
</evidence>
<protein>
    <submittedName>
        <fullName evidence="4">L-fuculose phosphate aldolase</fullName>
        <ecNumber evidence="4">4.1.2.17</ecNumber>
    </submittedName>
</protein>
<dbReference type="SUPFAM" id="SSF53639">
    <property type="entry name" value="AraD/HMP-PK domain-like"/>
    <property type="match status" value="1"/>
</dbReference>
<dbReference type="Pfam" id="PF00596">
    <property type="entry name" value="Aldolase_II"/>
    <property type="match status" value="1"/>
</dbReference>
<dbReference type="OrthoDB" id="9794581at2"/>
<dbReference type="EC" id="4.1.2.17" evidence="4"/>